<gene>
    <name evidence="2" type="ORF">LIER_14531</name>
</gene>
<name>A0AAV3Q205_LITER</name>
<feature type="transmembrane region" description="Helical" evidence="1">
    <location>
        <begin position="21"/>
        <end position="41"/>
    </location>
</feature>
<keyword evidence="1" id="KW-0812">Transmembrane</keyword>
<evidence type="ECO:0000313" key="2">
    <source>
        <dbReference type="EMBL" id="GAA0157217.1"/>
    </source>
</evidence>
<protein>
    <recommendedName>
        <fullName evidence="4">Late embryogenesis abundant protein LEA-2 subgroup domain-containing protein</fullName>
    </recommendedName>
</protein>
<proteinExistence type="predicted"/>
<dbReference type="Proteomes" id="UP001454036">
    <property type="component" value="Unassembled WGS sequence"/>
</dbReference>
<sequence length="241" mass="25240">MNNPYRSTPPKKGCTNLASCIVASIFLFIAIATITILYFLLFKPTPPKISVDAVQFPTFSTSNATVSFTYFQYVTVRNTNRDMFTHFDSSLELVSGGENVGVVFIPAGRIYGGQVQHMAARFVVDGYPLPAYVASRVVGGGGGGEENPPFVASRVTEVERGDNGSGGNGALGGDGSVIGGNGSGGVIGGNGGVGPSMEIETRMKLVGRVKVLKVFTHKVESRIKCGVAVELAHGSVLGFHC</sequence>
<evidence type="ECO:0000313" key="3">
    <source>
        <dbReference type="Proteomes" id="UP001454036"/>
    </source>
</evidence>
<evidence type="ECO:0000256" key="1">
    <source>
        <dbReference type="SAM" id="Phobius"/>
    </source>
</evidence>
<keyword evidence="1" id="KW-1133">Transmembrane helix</keyword>
<keyword evidence="1" id="KW-0472">Membrane</keyword>
<dbReference type="EMBL" id="BAABME010003055">
    <property type="protein sequence ID" value="GAA0157217.1"/>
    <property type="molecule type" value="Genomic_DNA"/>
</dbReference>
<dbReference type="AlphaFoldDB" id="A0AAV3Q205"/>
<reference evidence="2 3" key="1">
    <citation type="submission" date="2024-01" db="EMBL/GenBank/DDBJ databases">
        <title>The complete chloroplast genome sequence of Lithospermum erythrorhizon: insights into the phylogenetic relationship among Boraginaceae species and the maternal lineages of purple gromwells.</title>
        <authorList>
            <person name="Okada T."/>
            <person name="Watanabe K."/>
        </authorList>
    </citation>
    <scope>NUCLEOTIDE SEQUENCE [LARGE SCALE GENOMIC DNA]</scope>
</reference>
<dbReference type="InterPro" id="IPR055301">
    <property type="entry name" value="Lea14-like_2"/>
</dbReference>
<keyword evidence="3" id="KW-1185">Reference proteome</keyword>
<accession>A0AAV3Q205</accession>
<comment type="caution">
    <text evidence="2">The sequence shown here is derived from an EMBL/GenBank/DDBJ whole genome shotgun (WGS) entry which is preliminary data.</text>
</comment>
<dbReference type="PANTHER" id="PTHR31852">
    <property type="entry name" value="LATE EMBRYOGENESIS ABUNDANT (LEA) HYDROXYPROLINE-RICH GLYCOPROTEIN FAMILY"/>
    <property type="match status" value="1"/>
</dbReference>
<evidence type="ECO:0008006" key="4">
    <source>
        <dbReference type="Google" id="ProtNLM"/>
    </source>
</evidence>
<organism evidence="2 3">
    <name type="scientific">Lithospermum erythrorhizon</name>
    <name type="common">Purple gromwell</name>
    <name type="synonym">Lithospermum officinale var. erythrorhizon</name>
    <dbReference type="NCBI Taxonomy" id="34254"/>
    <lineage>
        <taxon>Eukaryota</taxon>
        <taxon>Viridiplantae</taxon>
        <taxon>Streptophyta</taxon>
        <taxon>Embryophyta</taxon>
        <taxon>Tracheophyta</taxon>
        <taxon>Spermatophyta</taxon>
        <taxon>Magnoliopsida</taxon>
        <taxon>eudicotyledons</taxon>
        <taxon>Gunneridae</taxon>
        <taxon>Pentapetalae</taxon>
        <taxon>asterids</taxon>
        <taxon>lamiids</taxon>
        <taxon>Boraginales</taxon>
        <taxon>Boraginaceae</taxon>
        <taxon>Boraginoideae</taxon>
        <taxon>Lithospermeae</taxon>
        <taxon>Lithospermum</taxon>
    </lineage>
</organism>